<gene>
    <name evidence="2" type="ORF">GCM10022295_91890</name>
</gene>
<evidence type="ECO:0000313" key="3">
    <source>
        <dbReference type="Proteomes" id="UP001500707"/>
    </source>
</evidence>
<evidence type="ECO:0000313" key="2">
    <source>
        <dbReference type="EMBL" id="GAA3596723.1"/>
    </source>
</evidence>
<keyword evidence="3" id="KW-1185">Reference proteome</keyword>
<feature type="compositionally biased region" description="Basic and acidic residues" evidence="1">
    <location>
        <begin position="88"/>
        <end position="100"/>
    </location>
</feature>
<name>A0ABP6Z5S0_9ACTN</name>
<protein>
    <recommendedName>
        <fullName evidence="4">Transposase</fullName>
    </recommendedName>
</protein>
<dbReference type="Proteomes" id="UP001500707">
    <property type="component" value="Unassembled WGS sequence"/>
</dbReference>
<feature type="compositionally biased region" description="Basic residues" evidence="1">
    <location>
        <begin position="78"/>
        <end position="87"/>
    </location>
</feature>
<sequence>MKCAGDLLHYAISRDRWERRSQGESSKGQRYYDWTCFEVRVTGQTPASDFAHHLLIRRSTGKKQLASSRIDYELRLLPHPRPHRHPRLRDDLPERHALAG</sequence>
<feature type="region of interest" description="Disordered" evidence="1">
    <location>
        <begin position="78"/>
        <end position="100"/>
    </location>
</feature>
<reference evidence="3" key="1">
    <citation type="journal article" date="2019" name="Int. J. Syst. Evol. Microbiol.">
        <title>The Global Catalogue of Microorganisms (GCM) 10K type strain sequencing project: providing services to taxonomists for standard genome sequencing and annotation.</title>
        <authorList>
            <consortium name="The Broad Institute Genomics Platform"/>
            <consortium name="The Broad Institute Genome Sequencing Center for Infectious Disease"/>
            <person name="Wu L."/>
            <person name="Ma J."/>
        </authorList>
    </citation>
    <scope>NUCLEOTIDE SEQUENCE [LARGE SCALE GENOMIC DNA]</scope>
    <source>
        <strain evidence="3">JCM 17656</strain>
    </source>
</reference>
<organism evidence="2 3">
    <name type="scientific">Streptomyces osmaniensis</name>
    <dbReference type="NCBI Taxonomy" id="593134"/>
    <lineage>
        <taxon>Bacteria</taxon>
        <taxon>Bacillati</taxon>
        <taxon>Actinomycetota</taxon>
        <taxon>Actinomycetes</taxon>
        <taxon>Kitasatosporales</taxon>
        <taxon>Streptomycetaceae</taxon>
        <taxon>Streptomyces</taxon>
    </lineage>
</organism>
<dbReference type="EMBL" id="BAABCE010000044">
    <property type="protein sequence ID" value="GAA3596723.1"/>
    <property type="molecule type" value="Genomic_DNA"/>
</dbReference>
<evidence type="ECO:0000256" key="1">
    <source>
        <dbReference type="SAM" id="MobiDB-lite"/>
    </source>
</evidence>
<comment type="caution">
    <text evidence="2">The sequence shown here is derived from an EMBL/GenBank/DDBJ whole genome shotgun (WGS) entry which is preliminary data.</text>
</comment>
<proteinExistence type="predicted"/>
<accession>A0ABP6Z5S0</accession>
<evidence type="ECO:0008006" key="4">
    <source>
        <dbReference type="Google" id="ProtNLM"/>
    </source>
</evidence>